<proteinExistence type="predicted"/>
<evidence type="ECO:0000313" key="1">
    <source>
        <dbReference type="EMBL" id="MBW0554797.1"/>
    </source>
</evidence>
<dbReference type="EMBL" id="AVOT02061604">
    <property type="protein sequence ID" value="MBW0554797.1"/>
    <property type="molecule type" value="Genomic_DNA"/>
</dbReference>
<reference evidence="1" key="1">
    <citation type="submission" date="2021-03" db="EMBL/GenBank/DDBJ databases">
        <title>Draft genome sequence of rust myrtle Austropuccinia psidii MF-1, a brazilian biotype.</title>
        <authorList>
            <person name="Quecine M.C."/>
            <person name="Pachon D.M.R."/>
            <person name="Bonatelli M.L."/>
            <person name="Correr F.H."/>
            <person name="Franceschini L.M."/>
            <person name="Leite T.F."/>
            <person name="Margarido G.R.A."/>
            <person name="Almeida C.A."/>
            <person name="Ferrarezi J.A."/>
            <person name="Labate C.A."/>
        </authorList>
    </citation>
    <scope>NUCLEOTIDE SEQUENCE</scope>
    <source>
        <strain evidence="1">MF-1</strain>
    </source>
</reference>
<evidence type="ECO:0000313" key="2">
    <source>
        <dbReference type="Proteomes" id="UP000765509"/>
    </source>
</evidence>
<accession>A0A9Q3PBK7</accession>
<sequence length="241" mass="26672">MHHRNKVFASDLIINVLQAKGLELNQPINLRHQLPQFRSPVACGPYLVIFVQSISNSLSWTLHSSFTSYISRILFVKLKKSHCLISGQDGLFLYQLSGDPLNLADSTWIIKSSFPGYPRDYTDFDILDDEMCLIAPAKLSETSSNLDCSIILCPPTTAGQVCSITIPLANLFIDKDISNSFSQSLAIQKMPYGFTLASPPSFQYHSDSDCIELLMIVSTQDSSTKRLCACTKAERQGGPPT</sequence>
<name>A0A9Q3PBK7_9BASI</name>
<protein>
    <submittedName>
        <fullName evidence="1">Uncharacterized protein</fullName>
    </submittedName>
</protein>
<gene>
    <name evidence="1" type="ORF">O181_094512</name>
</gene>
<organism evidence="1 2">
    <name type="scientific">Austropuccinia psidii MF-1</name>
    <dbReference type="NCBI Taxonomy" id="1389203"/>
    <lineage>
        <taxon>Eukaryota</taxon>
        <taxon>Fungi</taxon>
        <taxon>Dikarya</taxon>
        <taxon>Basidiomycota</taxon>
        <taxon>Pucciniomycotina</taxon>
        <taxon>Pucciniomycetes</taxon>
        <taxon>Pucciniales</taxon>
        <taxon>Sphaerophragmiaceae</taxon>
        <taxon>Austropuccinia</taxon>
    </lineage>
</organism>
<keyword evidence="2" id="KW-1185">Reference proteome</keyword>
<dbReference type="AlphaFoldDB" id="A0A9Q3PBK7"/>
<comment type="caution">
    <text evidence="1">The sequence shown here is derived from an EMBL/GenBank/DDBJ whole genome shotgun (WGS) entry which is preliminary data.</text>
</comment>
<dbReference type="Proteomes" id="UP000765509">
    <property type="component" value="Unassembled WGS sequence"/>
</dbReference>